<feature type="domain" description="AB hydrolase-1" evidence="6">
    <location>
        <begin position="455"/>
        <end position="816"/>
    </location>
</feature>
<dbReference type="SUPFAM" id="SSF53474">
    <property type="entry name" value="alpha/beta-Hydrolases"/>
    <property type="match status" value="1"/>
</dbReference>
<keyword evidence="5" id="KW-0472">Membrane</keyword>
<dbReference type="InterPro" id="IPR000073">
    <property type="entry name" value="AB_hydrolase_1"/>
</dbReference>
<comment type="caution">
    <text evidence="7">The sequence shown here is derived from an EMBL/GenBank/DDBJ whole genome shotgun (WGS) entry which is preliminary data.</text>
</comment>
<sequence length="891" mass="101011">MCFVTSFENYKDCSGGVCVIMRKYEVVYNVSDGRTIESTTIESGGPGPNSVNRTASCYYHSTKVRTVRWEWPNPLILLDTKIMVDKSRDSQFSSKYMTVNDEQYQDGFEKAVDSTKKSSDSTKSKYFYTIMLLFVIVCGIVTVSVFQYKVHTKHEDQDTDIDQTSIPIDGSPQLRSGSSYHREYRPEKLGHMNIYMRKPVDHSNRRDFERYRFPVARYDRNRFPLRGPFLSFMPQIPLFVDRLTQQTIIFSPSGVYILPPVINFFGRRFSIADLIASGYASLVSSGAPPTGPINMMPYFQPIPLYGAGIPTIDSFTGGFRGGIRTKHRSFDIRKQEREYVDIESTYETEEDYDEETDSEEPPYSEHEYRKSPSYRYERPRYHQTGTKHTTKSTTPQIPVSNIEWGPCTHPALIQTPAECGLLSVPLDYNRPQGTKIKIAVSRIKHTVLDDNFQGVMLLNPGGPGQSGLPLVLIVQAFPIEVSQTYDFIGFDPRGVGSSEPAVRCELTSSKDPLPEPIPSTQNLEDIWLNITETFASNCAKNNKLLLPYMTTVDTAKDMESIRLALGQEQINYYGFSAGTYLGQIYATLYPTRVRRMVLDSSIDPDKVWYPANLRLPESINRNMEIFFRWIAKHTNVYRLGNTKSEVEFQWFKVRNQLEGNPINGIIGPYEWANLFSPVAYTQESWLTFGAALSELVNENNATLIVQLYLELIAQQGNTADASSFTMCTDAPSPRNWEKVRLDFWRVYPQAPITTWPIAWGSAPCLYWAKNGHKSVIVNGEDIGDILLVIQTLDPALPLNDSLKVRELFPHARLIAVTNGTTHASSLRGNLCVDNVIITYFQSGNVPPRQNGNVADVICSPLPEPSPASRMAAQKQNKFRSHLHGHMHRLHR</sequence>
<dbReference type="Pfam" id="PF00561">
    <property type="entry name" value="Abhydrolase_1"/>
    <property type="match status" value="1"/>
</dbReference>
<evidence type="ECO:0000259" key="6">
    <source>
        <dbReference type="Pfam" id="PF00561"/>
    </source>
</evidence>
<protein>
    <recommendedName>
        <fullName evidence="6">AB hydrolase-1 domain-containing protein</fullName>
    </recommendedName>
</protein>
<evidence type="ECO:0000256" key="2">
    <source>
        <dbReference type="ARBA" id="ARBA00022729"/>
    </source>
</evidence>
<feature type="transmembrane region" description="Helical" evidence="5">
    <location>
        <begin position="126"/>
        <end position="148"/>
    </location>
</feature>
<dbReference type="Proteomes" id="UP000663852">
    <property type="component" value="Unassembled WGS sequence"/>
</dbReference>
<keyword evidence="2" id="KW-0732">Signal</keyword>
<evidence type="ECO:0000256" key="4">
    <source>
        <dbReference type="SAM" id="MobiDB-lite"/>
    </source>
</evidence>
<dbReference type="Gene3D" id="3.40.50.1820">
    <property type="entry name" value="alpha/beta hydrolase"/>
    <property type="match status" value="1"/>
</dbReference>
<keyword evidence="5" id="KW-1133">Transmembrane helix</keyword>
<keyword evidence="5" id="KW-0812">Transmembrane</keyword>
<gene>
    <name evidence="7" type="ORF">EDS130_LOCUS41487</name>
</gene>
<dbReference type="EMBL" id="CAJNOJ010000549">
    <property type="protein sequence ID" value="CAF1481861.1"/>
    <property type="molecule type" value="Genomic_DNA"/>
</dbReference>
<accession>A0A815RWW0</accession>
<evidence type="ECO:0000256" key="1">
    <source>
        <dbReference type="ARBA" id="ARBA00010088"/>
    </source>
</evidence>
<keyword evidence="3" id="KW-0378">Hydrolase</keyword>
<dbReference type="InterPro" id="IPR051601">
    <property type="entry name" value="Serine_prot/Carboxylest_S33"/>
</dbReference>
<proteinExistence type="inferred from homology"/>
<name>A0A815RWW0_ADIRI</name>
<dbReference type="OrthoDB" id="425534at2759"/>
<dbReference type="GO" id="GO:0016787">
    <property type="term" value="F:hydrolase activity"/>
    <property type="evidence" value="ECO:0007669"/>
    <property type="project" value="UniProtKB-KW"/>
</dbReference>
<feature type="compositionally biased region" description="Acidic residues" evidence="4">
    <location>
        <begin position="344"/>
        <end position="362"/>
    </location>
</feature>
<evidence type="ECO:0000256" key="3">
    <source>
        <dbReference type="ARBA" id="ARBA00022801"/>
    </source>
</evidence>
<dbReference type="AlphaFoldDB" id="A0A815RWW0"/>
<organism evidence="7">
    <name type="scientific">Adineta ricciae</name>
    <name type="common">Rotifer</name>
    <dbReference type="NCBI Taxonomy" id="249248"/>
    <lineage>
        <taxon>Eukaryota</taxon>
        <taxon>Metazoa</taxon>
        <taxon>Spiralia</taxon>
        <taxon>Gnathifera</taxon>
        <taxon>Rotifera</taxon>
        <taxon>Eurotatoria</taxon>
        <taxon>Bdelloidea</taxon>
        <taxon>Adinetida</taxon>
        <taxon>Adinetidae</taxon>
        <taxon>Adineta</taxon>
    </lineage>
</organism>
<feature type="region of interest" description="Disordered" evidence="4">
    <location>
        <begin position="342"/>
        <end position="397"/>
    </location>
</feature>
<feature type="compositionally biased region" description="Low complexity" evidence="4">
    <location>
        <begin position="384"/>
        <end position="394"/>
    </location>
</feature>
<feature type="compositionally biased region" description="Basic and acidic residues" evidence="4">
    <location>
        <begin position="363"/>
        <end position="380"/>
    </location>
</feature>
<dbReference type="InterPro" id="IPR029058">
    <property type="entry name" value="AB_hydrolase_fold"/>
</dbReference>
<dbReference type="PANTHER" id="PTHR43248">
    <property type="entry name" value="2-SUCCINYL-6-HYDROXY-2,4-CYCLOHEXADIENE-1-CARBOXYLATE SYNTHASE"/>
    <property type="match status" value="1"/>
</dbReference>
<dbReference type="PANTHER" id="PTHR43248:SF29">
    <property type="entry name" value="TRIPEPTIDYL AMINOPEPTIDASE"/>
    <property type="match status" value="1"/>
</dbReference>
<reference evidence="7" key="1">
    <citation type="submission" date="2021-02" db="EMBL/GenBank/DDBJ databases">
        <authorList>
            <person name="Nowell W R."/>
        </authorList>
    </citation>
    <scope>NUCLEOTIDE SEQUENCE</scope>
</reference>
<evidence type="ECO:0000313" key="7">
    <source>
        <dbReference type="EMBL" id="CAF1481861.1"/>
    </source>
</evidence>
<evidence type="ECO:0000256" key="5">
    <source>
        <dbReference type="SAM" id="Phobius"/>
    </source>
</evidence>
<comment type="similarity">
    <text evidence="1">Belongs to the peptidase S33 family.</text>
</comment>